<proteinExistence type="inferred from homology"/>
<comment type="similarity">
    <text evidence="1">Belongs to the cutinase family.</text>
</comment>
<reference evidence="7 8" key="1">
    <citation type="submission" date="2017-11" db="EMBL/GenBank/DDBJ databases">
        <title>Infants hospitalized years apart are colonized by the same room-sourced microbial strains.</title>
        <authorList>
            <person name="Brooks B."/>
            <person name="Olm M.R."/>
            <person name="Firek B.A."/>
            <person name="Baker R."/>
            <person name="Thomas B.C."/>
            <person name="Morowitz M.J."/>
            <person name="Banfield J.F."/>
        </authorList>
    </citation>
    <scope>NUCLEOTIDE SEQUENCE [LARGE SCALE GENOMIC DNA]</scope>
    <source>
        <strain evidence="7">S2_012_000_R3_87</strain>
    </source>
</reference>
<dbReference type="SUPFAM" id="SSF53474">
    <property type="entry name" value="alpha/beta-Hydrolases"/>
    <property type="match status" value="1"/>
</dbReference>
<feature type="transmembrane region" description="Helical" evidence="6">
    <location>
        <begin position="9"/>
        <end position="30"/>
    </location>
</feature>
<dbReference type="InterPro" id="IPR000675">
    <property type="entry name" value="Cutinase/axe"/>
</dbReference>
<dbReference type="PANTHER" id="PTHR33630">
    <property type="entry name" value="CUTINASE RV1984C-RELATED-RELATED"/>
    <property type="match status" value="1"/>
</dbReference>
<evidence type="ECO:0000256" key="6">
    <source>
        <dbReference type="SAM" id="Phobius"/>
    </source>
</evidence>
<protein>
    <submittedName>
        <fullName evidence="7">Carbohydrate esterase</fullName>
    </submittedName>
</protein>
<evidence type="ECO:0000256" key="3">
    <source>
        <dbReference type="ARBA" id="ARBA00022801"/>
    </source>
</evidence>
<dbReference type="Gene3D" id="3.40.50.1820">
    <property type="entry name" value="alpha/beta hydrolase"/>
    <property type="match status" value="1"/>
</dbReference>
<dbReference type="GO" id="GO:0052689">
    <property type="term" value="F:carboxylic ester hydrolase activity"/>
    <property type="evidence" value="ECO:0007669"/>
    <property type="project" value="UniProtKB-KW"/>
</dbReference>
<accession>A0A2W5B658</accession>
<dbReference type="Proteomes" id="UP000249451">
    <property type="component" value="Unassembled WGS sequence"/>
</dbReference>
<sequence length="316" mass="33278">MRKPIGKTVTIIGLVVLLVLIIAGIGSWLGTDGKGGFGGPGSHEGSGKPGREASPNPPGCVDYEVVALPGTWESKADDDPVNPTANPRSLLLHVTQPLQEQTDPERVKIHTVPYTAQFRNFNAQHEMSYDDSRKQGLGRAVGEIQATHEKCPATKFILVGFSQGAVIAGDLASNIGNHRGPVDPSLIAGVALIADGRQEPQHGELVGNKENTGIGAEVALHAVNALVQPIVPGATMRGGRPDGFGELNDRVKNFCAAGDTVCDAPPTIGNAVSRAKELVGSNGIHAHYDTNRDVVDGMTAPEWITNWVRDLVAQPI</sequence>
<evidence type="ECO:0000313" key="7">
    <source>
        <dbReference type="EMBL" id="PZP01214.1"/>
    </source>
</evidence>
<feature type="region of interest" description="Disordered" evidence="5">
    <location>
        <begin position="36"/>
        <end position="60"/>
    </location>
</feature>
<keyword evidence="2" id="KW-0719">Serine esterase</keyword>
<evidence type="ECO:0000313" key="8">
    <source>
        <dbReference type="Proteomes" id="UP000249451"/>
    </source>
</evidence>
<name>A0A2W5B658_9CORY</name>
<organism evidence="7 8">
    <name type="scientific">Corynebacterium urealyticum</name>
    <dbReference type="NCBI Taxonomy" id="43771"/>
    <lineage>
        <taxon>Bacteria</taxon>
        <taxon>Bacillati</taxon>
        <taxon>Actinomycetota</taxon>
        <taxon>Actinomycetes</taxon>
        <taxon>Mycobacteriales</taxon>
        <taxon>Corynebacteriaceae</taxon>
        <taxon>Corynebacterium</taxon>
    </lineage>
</organism>
<gene>
    <name evidence="7" type="ORF">DI609_04685</name>
</gene>
<keyword evidence="6" id="KW-0812">Transmembrane</keyword>
<evidence type="ECO:0000256" key="5">
    <source>
        <dbReference type="SAM" id="MobiDB-lite"/>
    </source>
</evidence>
<dbReference type="Pfam" id="PF01083">
    <property type="entry name" value="Cutinase"/>
    <property type="match status" value="1"/>
</dbReference>
<evidence type="ECO:0000256" key="4">
    <source>
        <dbReference type="ARBA" id="ARBA00023157"/>
    </source>
</evidence>
<keyword evidence="4" id="KW-1015">Disulfide bond</keyword>
<dbReference type="InterPro" id="IPR029058">
    <property type="entry name" value="AB_hydrolase_fold"/>
</dbReference>
<dbReference type="SMART" id="SM01110">
    <property type="entry name" value="Cutinase"/>
    <property type="match status" value="1"/>
</dbReference>
<keyword evidence="3" id="KW-0378">Hydrolase</keyword>
<comment type="caution">
    <text evidence="7">The sequence shown here is derived from an EMBL/GenBank/DDBJ whole genome shotgun (WGS) entry which is preliminary data.</text>
</comment>
<dbReference type="PANTHER" id="PTHR33630:SF9">
    <property type="entry name" value="CUTINASE 4"/>
    <property type="match status" value="1"/>
</dbReference>
<keyword evidence="6" id="KW-1133">Transmembrane helix</keyword>
<dbReference type="EMBL" id="QFNY01000085">
    <property type="protein sequence ID" value="PZP01214.1"/>
    <property type="molecule type" value="Genomic_DNA"/>
</dbReference>
<evidence type="ECO:0000256" key="1">
    <source>
        <dbReference type="ARBA" id="ARBA00007534"/>
    </source>
</evidence>
<keyword evidence="6" id="KW-0472">Membrane</keyword>
<dbReference type="AlphaFoldDB" id="A0A2W5B658"/>
<evidence type="ECO:0000256" key="2">
    <source>
        <dbReference type="ARBA" id="ARBA00022487"/>
    </source>
</evidence>